<keyword evidence="5" id="KW-0645">Protease</keyword>
<comment type="similarity">
    <text evidence="2">In the C-terminal section; belongs to the transpeptidase family.</text>
</comment>
<dbReference type="Pfam" id="PF00912">
    <property type="entry name" value="Transgly"/>
    <property type="match status" value="1"/>
</dbReference>
<keyword evidence="4" id="KW-0121">Carboxypeptidase</keyword>
<protein>
    <submittedName>
        <fullName evidence="17">Putative penicillin-binding protein</fullName>
    </submittedName>
</protein>
<keyword evidence="7" id="KW-0808">Transferase</keyword>
<organism evidence="17 18">
    <name type="scientific">Magnetofaba australis IT-1</name>
    <dbReference type="NCBI Taxonomy" id="1434232"/>
    <lineage>
        <taxon>Bacteria</taxon>
        <taxon>Pseudomonadati</taxon>
        <taxon>Pseudomonadota</taxon>
        <taxon>Magnetococcia</taxon>
        <taxon>Magnetococcales</taxon>
        <taxon>Magnetococcaceae</taxon>
        <taxon>Magnetofaba</taxon>
    </lineage>
</organism>
<reference evidence="17 18" key="1">
    <citation type="journal article" date="2016" name="BMC Genomics">
        <title>Combined genomic and structural analyses of a cultured magnetotactic bacterium reveals its niche adaptation to a dynamic environment.</title>
        <authorList>
            <person name="Araujo A.C."/>
            <person name="Morillo V."/>
            <person name="Cypriano J."/>
            <person name="Teixeira L.C."/>
            <person name="Leao P."/>
            <person name="Lyra S."/>
            <person name="Almeida L.G."/>
            <person name="Bazylinski D.A."/>
            <person name="Vasconcellos A.T."/>
            <person name="Abreu F."/>
            <person name="Lins U."/>
        </authorList>
    </citation>
    <scope>NUCLEOTIDE SEQUENCE [LARGE SCALE GENOMIC DNA]</scope>
    <source>
        <strain evidence="17 18">IT-1</strain>
    </source>
</reference>
<dbReference type="GO" id="GO:0030288">
    <property type="term" value="C:outer membrane-bounded periplasmic space"/>
    <property type="evidence" value="ECO:0007669"/>
    <property type="project" value="TreeGrafter"/>
</dbReference>
<evidence type="ECO:0000256" key="6">
    <source>
        <dbReference type="ARBA" id="ARBA00022676"/>
    </source>
</evidence>
<dbReference type="SUPFAM" id="SSF53955">
    <property type="entry name" value="Lysozyme-like"/>
    <property type="match status" value="1"/>
</dbReference>
<keyword evidence="8" id="KW-0378">Hydrolase</keyword>
<dbReference type="InterPro" id="IPR023346">
    <property type="entry name" value="Lysozyme-like_dom_sf"/>
</dbReference>
<proteinExistence type="inferred from homology"/>
<dbReference type="GO" id="GO:0006508">
    <property type="term" value="P:proteolysis"/>
    <property type="evidence" value="ECO:0007669"/>
    <property type="project" value="UniProtKB-KW"/>
</dbReference>
<dbReference type="PANTHER" id="PTHR32282:SF33">
    <property type="entry name" value="PEPTIDOGLYCAN GLYCOSYLTRANSFERASE"/>
    <property type="match status" value="1"/>
</dbReference>
<keyword evidence="18" id="KW-1185">Reference proteome</keyword>
<evidence type="ECO:0000313" key="17">
    <source>
        <dbReference type="EMBL" id="OSM00127.1"/>
    </source>
</evidence>
<evidence type="ECO:0000256" key="4">
    <source>
        <dbReference type="ARBA" id="ARBA00022645"/>
    </source>
</evidence>
<feature type="domain" description="Glycosyl transferase family 51" evidence="16">
    <location>
        <begin position="47"/>
        <end position="212"/>
    </location>
</feature>
<comment type="catalytic activity">
    <reaction evidence="13">
        <text>Preferential cleavage: (Ac)2-L-Lys-D-Ala-|-D-Ala. Also transpeptidation of peptidyl-alanyl moieties that are N-acyl substituents of D-alanine.</text>
        <dbReference type="EC" id="3.4.16.4"/>
    </reaction>
</comment>
<comment type="pathway">
    <text evidence="1">Cell wall biogenesis; peptidoglycan biosynthesis.</text>
</comment>
<comment type="caution">
    <text evidence="17">The sequence shown here is derived from an EMBL/GenBank/DDBJ whole genome shotgun (WGS) entry which is preliminary data.</text>
</comment>
<feature type="domain" description="Penicillin-binding protein transpeptidase" evidence="15">
    <location>
        <begin position="299"/>
        <end position="528"/>
    </location>
</feature>
<dbReference type="FunFam" id="1.10.3810.10:FF:000001">
    <property type="entry name" value="Penicillin-binding protein 1A"/>
    <property type="match status" value="1"/>
</dbReference>
<evidence type="ECO:0000256" key="12">
    <source>
        <dbReference type="ARBA" id="ARBA00023316"/>
    </source>
</evidence>
<evidence type="ECO:0000256" key="9">
    <source>
        <dbReference type="ARBA" id="ARBA00022960"/>
    </source>
</evidence>
<dbReference type="PANTHER" id="PTHR32282">
    <property type="entry name" value="BINDING PROTEIN TRANSPEPTIDASE, PUTATIVE-RELATED"/>
    <property type="match status" value="1"/>
</dbReference>
<dbReference type="AlphaFoldDB" id="A0A1Y2JYZ8"/>
<evidence type="ECO:0000256" key="14">
    <source>
        <dbReference type="ARBA" id="ARBA00049902"/>
    </source>
</evidence>
<dbReference type="Gene3D" id="1.10.3810.10">
    <property type="entry name" value="Biosynthetic peptidoglycan transglycosylase-like"/>
    <property type="match status" value="1"/>
</dbReference>
<evidence type="ECO:0000259" key="15">
    <source>
        <dbReference type="Pfam" id="PF00905"/>
    </source>
</evidence>
<dbReference type="GO" id="GO:0008955">
    <property type="term" value="F:peptidoglycan glycosyltransferase activity"/>
    <property type="evidence" value="ECO:0007669"/>
    <property type="project" value="UniProtKB-EC"/>
</dbReference>
<keyword evidence="6" id="KW-0328">Glycosyltransferase</keyword>
<keyword evidence="10" id="KW-0573">Peptidoglycan synthesis</keyword>
<accession>A0A1Y2JYZ8</accession>
<evidence type="ECO:0000256" key="1">
    <source>
        <dbReference type="ARBA" id="ARBA00004752"/>
    </source>
</evidence>
<dbReference type="InterPro" id="IPR012338">
    <property type="entry name" value="Beta-lactam/transpept-like"/>
</dbReference>
<evidence type="ECO:0000256" key="13">
    <source>
        <dbReference type="ARBA" id="ARBA00034000"/>
    </source>
</evidence>
<comment type="catalytic activity">
    <reaction evidence="14">
        <text>[GlcNAc-(1-&gt;4)-Mur2Ac(oyl-L-Ala-gamma-D-Glu-L-Lys-D-Ala-D-Ala)](n)-di-trans,octa-cis-undecaprenyl diphosphate + beta-D-GlcNAc-(1-&gt;4)-Mur2Ac(oyl-L-Ala-gamma-D-Glu-L-Lys-D-Ala-D-Ala)-di-trans,octa-cis-undecaprenyl diphosphate = [GlcNAc-(1-&gt;4)-Mur2Ac(oyl-L-Ala-gamma-D-Glu-L-Lys-D-Ala-D-Ala)](n+1)-di-trans,octa-cis-undecaprenyl diphosphate + di-trans,octa-cis-undecaprenyl diphosphate + H(+)</text>
        <dbReference type="Rhea" id="RHEA:23708"/>
        <dbReference type="Rhea" id="RHEA-COMP:9602"/>
        <dbReference type="Rhea" id="RHEA-COMP:9603"/>
        <dbReference type="ChEBI" id="CHEBI:15378"/>
        <dbReference type="ChEBI" id="CHEBI:58405"/>
        <dbReference type="ChEBI" id="CHEBI:60033"/>
        <dbReference type="ChEBI" id="CHEBI:78435"/>
        <dbReference type="EC" id="2.4.99.28"/>
    </reaction>
</comment>
<dbReference type="GO" id="GO:0071555">
    <property type="term" value="P:cell wall organization"/>
    <property type="evidence" value="ECO:0007669"/>
    <property type="project" value="UniProtKB-KW"/>
</dbReference>
<dbReference type="Gene3D" id="3.40.710.10">
    <property type="entry name" value="DD-peptidase/beta-lactamase superfamily"/>
    <property type="match status" value="1"/>
</dbReference>
<keyword evidence="9" id="KW-0133">Cell shape</keyword>
<evidence type="ECO:0000256" key="10">
    <source>
        <dbReference type="ARBA" id="ARBA00022984"/>
    </source>
</evidence>
<evidence type="ECO:0000256" key="2">
    <source>
        <dbReference type="ARBA" id="ARBA00007090"/>
    </source>
</evidence>
<dbReference type="GO" id="GO:0009002">
    <property type="term" value="F:serine-type D-Ala-D-Ala carboxypeptidase activity"/>
    <property type="evidence" value="ECO:0007669"/>
    <property type="project" value="UniProtKB-EC"/>
</dbReference>
<comment type="similarity">
    <text evidence="3">In the N-terminal section; belongs to the glycosyltransferase 51 family.</text>
</comment>
<evidence type="ECO:0000259" key="16">
    <source>
        <dbReference type="Pfam" id="PF00912"/>
    </source>
</evidence>
<evidence type="ECO:0000256" key="3">
    <source>
        <dbReference type="ARBA" id="ARBA00007739"/>
    </source>
</evidence>
<dbReference type="GO" id="GO:0008658">
    <property type="term" value="F:penicillin binding"/>
    <property type="evidence" value="ECO:0007669"/>
    <property type="project" value="InterPro"/>
</dbReference>
<name>A0A1Y2JYZ8_9PROT</name>
<evidence type="ECO:0000256" key="8">
    <source>
        <dbReference type="ARBA" id="ARBA00022801"/>
    </source>
</evidence>
<dbReference type="InterPro" id="IPR001264">
    <property type="entry name" value="Glyco_trans_51"/>
</dbReference>
<keyword evidence="11" id="KW-0511">Multifunctional enzyme</keyword>
<dbReference type="EMBL" id="LVJN01000021">
    <property type="protein sequence ID" value="OSM00127.1"/>
    <property type="molecule type" value="Genomic_DNA"/>
</dbReference>
<sequence length="570" mass="63633">MVGALILGLAVAVLWLYLPDKAQIEQADRGMILRMQQQDGELLELEAAHQLRLPAEALPEHVKQAFIAIEDRRFYYHFGVDPLGVVTSVARYALGKQLGGGSTITQQLAKNLFLSGDRSIWRKLKEMTLAFKLEAYFSKERILELYLNTIYFGDNSYGVETAARQHFGKRASELTHFEAALLAGSVKGPNRYHPNRYPERANARAKVVLAAMTRAGFITEDEEQFAILAGRQPGDRPWRPIQHQYLRDWIAPQAAKWIGDYSEPVRLFTTLNSEYQLYAEEALRTRLYEYRKRHVREGAVLALASDGAVLAMAGGRDYQVSQLNRTARLRQPASSFKPFIYLAALEGGLTPASRINDAPITIDRWSPRNHDGEYWGAMTLADALAHSRNTPPVRLFERIGRDGLQEFLSRFGLPAGYVDGPATALGSREMTLLELTSMYGAIANGGLMPEPYGLYGAAAQSGRIIQWRRPRGLTRVVSEKSAKQMDAMLRRVVTDGTGKRAEIPGLRVVGKTGTNQHYRDALFVGYANGMTVAAWAGNDDNSPMDRVFGGTLPTMVWHDFMQKASNGLYE</sequence>
<dbReference type="InterPro" id="IPR001460">
    <property type="entry name" value="PCN-bd_Tpept"/>
</dbReference>
<dbReference type="Proteomes" id="UP000194003">
    <property type="component" value="Unassembled WGS sequence"/>
</dbReference>
<dbReference type="STRING" id="1434232.MAIT1_00560"/>
<dbReference type="SUPFAM" id="SSF56601">
    <property type="entry name" value="beta-lactamase/transpeptidase-like"/>
    <property type="match status" value="1"/>
</dbReference>
<dbReference type="InterPro" id="IPR050396">
    <property type="entry name" value="Glycosyltr_51/Transpeptidase"/>
</dbReference>
<dbReference type="GO" id="GO:0008360">
    <property type="term" value="P:regulation of cell shape"/>
    <property type="evidence" value="ECO:0007669"/>
    <property type="project" value="UniProtKB-KW"/>
</dbReference>
<dbReference type="GO" id="GO:0009252">
    <property type="term" value="P:peptidoglycan biosynthetic process"/>
    <property type="evidence" value="ECO:0007669"/>
    <property type="project" value="UniProtKB-UniPathway"/>
</dbReference>
<dbReference type="UniPathway" id="UPA00219"/>
<dbReference type="InterPro" id="IPR036950">
    <property type="entry name" value="PBP_transglycosylase"/>
</dbReference>
<evidence type="ECO:0000256" key="5">
    <source>
        <dbReference type="ARBA" id="ARBA00022670"/>
    </source>
</evidence>
<keyword evidence="12" id="KW-0961">Cell wall biogenesis/degradation</keyword>
<evidence type="ECO:0000256" key="11">
    <source>
        <dbReference type="ARBA" id="ARBA00023268"/>
    </source>
</evidence>
<evidence type="ECO:0000256" key="7">
    <source>
        <dbReference type="ARBA" id="ARBA00022679"/>
    </source>
</evidence>
<dbReference type="Pfam" id="PF00905">
    <property type="entry name" value="Transpeptidase"/>
    <property type="match status" value="1"/>
</dbReference>
<gene>
    <name evidence="17" type="primary">pbpC</name>
    <name evidence="17" type="ORF">MAIT1_00560</name>
</gene>
<evidence type="ECO:0000313" key="18">
    <source>
        <dbReference type="Proteomes" id="UP000194003"/>
    </source>
</evidence>